<feature type="transmembrane region" description="Helical" evidence="2">
    <location>
        <begin position="441"/>
        <end position="462"/>
    </location>
</feature>
<feature type="transmembrane region" description="Helical" evidence="2">
    <location>
        <begin position="611"/>
        <end position="633"/>
    </location>
</feature>
<feature type="domain" description="KIND" evidence="3">
    <location>
        <begin position="86"/>
        <end position="120"/>
    </location>
</feature>
<sequence>KMPEICALDEDNCLSLDAILRAFHCGTKEEQTWALIHQSIAALKEELIQTNDNYSFLKPNTLYIKNNGKVDVKSWRDISTEKPQPVCRERMIDSTDISEHYRQVCRALVAEAIEMSTFLNQITIGTQELKKSHRIDNEEVENIHVEVWAHLWMKVMRQLRVDFIRSRPPLKPVAERQLNPLPPTEPTLHQKLMDGIKSTPPLRPSPRPFERKFDSLHLPRGKRYTAFNDTNHSTEDTPTANVFKRLSLCSDESNDESIETMGTNTPYLAISMQLETSAREIHDRFEELDENYQNVSEADLQESTSVALHLCKRKVLKPYFRLLALLGWRPLIYPIAPQVTCTAKIFNAIYLSLVILFLVVGYVMQYASCFRQDGYPPYRNQTTDQLITKSDKWLAPSSPMPHFFTNTYENRSANRLKLSATSYTYSDRNSGNAVKCSGNFISLYLIPDLLHFFAYIFVFYLMRTPECEILQNLLERAFLQSTRINGWFIAQKKLVHNLRTFLWMSVTWVAVSLIGHTIHITLFQEMCFTWMDTDNQTLIRIMTAFTILSLTWNDIICAAIVTSYSVHCQLNISYICNLVSAVREKRIDFQEFSKRSGESRKFVEYLNSEQALGVSLLIINFGCRAVVAVFGLLSQQIVVTNDVKIAAMVLISSLLWLSLLSVPIVQAVRLTNCCQGLRRIGHELRSRPFGYQDTPQEDLDSLLLFTSNIRMEAKMINIPIRASGVVSILVIILFCILFLGQINFVKF</sequence>
<name>A0A7R9KI01_9ACAR</name>
<keyword evidence="5" id="KW-1185">Reference proteome</keyword>
<dbReference type="EMBL" id="CAJPIZ010001629">
    <property type="protein sequence ID" value="CAG2103795.1"/>
    <property type="molecule type" value="Genomic_DNA"/>
</dbReference>
<feature type="transmembrane region" description="Helical" evidence="2">
    <location>
        <begin position="501"/>
        <end position="518"/>
    </location>
</feature>
<feature type="transmembrane region" description="Helical" evidence="2">
    <location>
        <begin position="645"/>
        <end position="668"/>
    </location>
</feature>
<evidence type="ECO:0000313" key="4">
    <source>
        <dbReference type="EMBL" id="CAD7623365.1"/>
    </source>
</evidence>
<evidence type="ECO:0000256" key="2">
    <source>
        <dbReference type="SAM" id="Phobius"/>
    </source>
</evidence>
<dbReference type="PANTHER" id="PTHR38337:SF1">
    <property type="entry name" value="GUSTATORY RECEPTOR"/>
    <property type="match status" value="1"/>
</dbReference>
<dbReference type="PANTHER" id="PTHR38337">
    <property type="entry name" value="AGAP010540-PA"/>
    <property type="match status" value="1"/>
</dbReference>
<feature type="transmembrane region" description="Helical" evidence="2">
    <location>
        <begin position="538"/>
        <end position="561"/>
    </location>
</feature>
<keyword evidence="1" id="KW-0677">Repeat</keyword>
<accession>A0A7R9KI01</accession>
<protein>
    <recommendedName>
        <fullName evidence="3">KIND domain-containing protein</fullName>
    </recommendedName>
</protein>
<keyword evidence="2" id="KW-0472">Membrane</keyword>
<proteinExistence type="predicted"/>
<dbReference type="Pfam" id="PF16474">
    <property type="entry name" value="KIND"/>
    <property type="match status" value="1"/>
</dbReference>
<gene>
    <name evidence="4" type="ORF">OSB1V03_LOCUS3821</name>
</gene>
<feature type="non-terminal residue" evidence="4">
    <location>
        <position position="1"/>
    </location>
</feature>
<organism evidence="4">
    <name type="scientific">Medioppia subpectinata</name>
    <dbReference type="NCBI Taxonomy" id="1979941"/>
    <lineage>
        <taxon>Eukaryota</taxon>
        <taxon>Metazoa</taxon>
        <taxon>Ecdysozoa</taxon>
        <taxon>Arthropoda</taxon>
        <taxon>Chelicerata</taxon>
        <taxon>Arachnida</taxon>
        <taxon>Acari</taxon>
        <taxon>Acariformes</taxon>
        <taxon>Sarcoptiformes</taxon>
        <taxon>Oribatida</taxon>
        <taxon>Brachypylina</taxon>
        <taxon>Oppioidea</taxon>
        <taxon>Oppiidae</taxon>
        <taxon>Medioppia</taxon>
    </lineage>
</organism>
<keyword evidence="2" id="KW-0812">Transmembrane</keyword>
<feature type="transmembrane region" description="Helical" evidence="2">
    <location>
        <begin position="348"/>
        <end position="367"/>
    </location>
</feature>
<dbReference type="EMBL" id="OC856204">
    <property type="protein sequence ID" value="CAD7623365.1"/>
    <property type="molecule type" value="Genomic_DNA"/>
</dbReference>
<dbReference type="InterPro" id="IPR011019">
    <property type="entry name" value="KIND_dom"/>
</dbReference>
<dbReference type="OrthoDB" id="6020333at2759"/>
<evidence type="ECO:0000313" key="5">
    <source>
        <dbReference type="Proteomes" id="UP000759131"/>
    </source>
</evidence>
<evidence type="ECO:0000256" key="1">
    <source>
        <dbReference type="ARBA" id="ARBA00022737"/>
    </source>
</evidence>
<keyword evidence="2" id="KW-1133">Transmembrane helix</keyword>
<dbReference type="AlphaFoldDB" id="A0A7R9KI01"/>
<feature type="transmembrane region" description="Helical" evidence="2">
    <location>
        <begin position="720"/>
        <end position="742"/>
    </location>
</feature>
<reference evidence="4" key="1">
    <citation type="submission" date="2020-11" db="EMBL/GenBank/DDBJ databases">
        <authorList>
            <person name="Tran Van P."/>
        </authorList>
    </citation>
    <scope>NUCLEOTIDE SEQUENCE</scope>
</reference>
<evidence type="ECO:0000259" key="3">
    <source>
        <dbReference type="Pfam" id="PF16474"/>
    </source>
</evidence>
<dbReference type="Proteomes" id="UP000759131">
    <property type="component" value="Unassembled WGS sequence"/>
</dbReference>
<dbReference type="Gene3D" id="1.10.510.10">
    <property type="entry name" value="Transferase(Phosphotransferase) domain 1"/>
    <property type="match status" value="1"/>
</dbReference>